<dbReference type="InterPro" id="IPR016965">
    <property type="entry name" value="Pase_PHOSPHO-typ"/>
</dbReference>
<evidence type="ECO:0008006" key="4">
    <source>
        <dbReference type="Google" id="ProtNLM"/>
    </source>
</evidence>
<dbReference type="InterPro" id="IPR036412">
    <property type="entry name" value="HAD-like_sf"/>
</dbReference>
<feature type="region of interest" description="Disordered" evidence="1">
    <location>
        <begin position="232"/>
        <end position="260"/>
    </location>
</feature>
<keyword evidence="3" id="KW-1185">Reference proteome</keyword>
<dbReference type="GO" id="GO:0016791">
    <property type="term" value="F:phosphatase activity"/>
    <property type="evidence" value="ECO:0007669"/>
    <property type="project" value="InterPro"/>
</dbReference>
<dbReference type="SUPFAM" id="SSF56784">
    <property type="entry name" value="HAD-like"/>
    <property type="match status" value="1"/>
</dbReference>
<accession>A0A835WIG6</accession>
<protein>
    <recommendedName>
        <fullName evidence="4">Pyridoxal phosphate phosphatase PHOSPHO2</fullName>
    </recommendedName>
</protein>
<reference evidence="2" key="1">
    <citation type="journal article" date="2020" name="bioRxiv">
        <title>Comparative genomics of Chlamydomonas.</title>
        <authorList>
            <person name="Craig R.J."/>
            <person name="Hasan A.R."/>
            <person name="Ness R.W."/>
            <person name="Keightley P.D."/>
        </authorList>
    </citation>
    <scope>NUCLEOTIDE SEQUENCE</scope>
    <source>
        <strain evidence="2">CCAP 11/173</strain>
    </source>
</reference>
<feature type="region of interest" description="Disordered" evidence="1">
    <location>
        <begin position="82"/>
        <end position="134"/>
    </location>
</feature>
<sequence length="516" mass="50874">MAPGTPAAPAAAGSHEPGPAPTADRLWLFDFDYTIVDDNSDTYIHRCAPGGQLPPAVRDSYVAPDWIGYMNRVLSHLAGARPAARTDGGTGTPGNGTAGVKGSAGAGADGAAAPARVGDGEAEDAETAAVSPEAIKAELERIPWTPGMRRLLEAIRDSGSSSSSAAATTAGGGGRLAGVNHAAILSDANSLFIPWILDGGGGDQQGANEGAGDASDAIASAEVSAGHALDASAAAGRPGQAKPGQAKPGQAKGRLPPLSPMFVDILTNPAEVEAQHAAAANSRSTSSSSGGGGGQAAGAAAAASDAAGTGASGVIRVYPHHGTARQCAAPPHACRRCHANLCKRQAMRQLLQRRAAAGFTYRQVVYVGDGRNDLCPCLALGQGDVAMPRVGFALQKLLAAAAAATTPSTSATAAANATAGTSAAAPTGAATGPGGGNDDFIYAAEAAAAPAAAAAVPAASPEPEPLLAAIVPWRDAYDILAWVAADDKRMAGAQVAAAAGKPEAEGLADRAARIKL</sequence>
<dbReference type="PANTHER" id="PTHR20889:SF12">
    <property type="entry name" value="LP01149P"/>
    <property type="match status" value="1"/>
</dbReference>
<feature type="compositionally biased region" description="Low complexity" evidence="1">
    <location>
        <begin position="274"/>
        <end position="288"/>
    </location>
</feature>
<dbReference type="Gene3D" id="3.40.50.1000">
    <property type="entry name" value="HAD superfamily/HAD-like"/>
    <property type="match status" value="1"/>
</dbReference>
<feature type="region of interest" description="Disordered" evidence="1">
    <location>
        <begin position="274"/>
        <end position="297"/>
    </location>
</feature>
<comment type="caution">
    <text evidence="2">The sequence shown here is derived from an EMBL/GenBank/DDBJ whole genome shotgun (WGS) entry which is preliminary data.</text>
</comment>
<dbReference type="OrthoDB" id="10267182at2759"/>
<dbReference type="Pfam" id="PF06888">
    <property type="entry name" value="Put_Phosphatase"/>
    <property type="match status" value="2"/>
</dbReference>
<name>A0A835WIG6_9CHLO</name>
<proteinExistence type="predicted"/>
<evidence type="ECO:0000313" key="3">
    <source>
        <dbReference type="Proteomes" id="UP000613740"/>
    </source>
</evidence>
<feature type="compositionally biased region" description="Low complexity" evidence="1">
    <location>
        <begin position="1"/>
        <end position="17"/>
    </location>
</feature>
<dbReference type="InterPro" id="IPR023214">
    <property type="entry name" value="HAD_sf"/>
</dbReference>
<dbReference type="AlphaFoldDB" id="A0A835WIG6"/>
<dbReference type="EMBL" id="JAEHOD010000019">
    <property type="protein sequence ID" value="KAG2447992.1"/>
    <property type="molecule type" value="Genomic_DNA"/>
</dbReference>
<evidence type="ECO:0000313" key="2">
    <source>
        <dbReference type="EMBL" id="KAG2447992.1"/>
    </source>
</evidence>
<organism evidence="2 3">
    <name type="scientific">Chlamydomonas schloesseri</name>
    <dbReference type="NCBI Taxonomy" id="2026947"/>
    <lineage>
        <taxon>Eukaryota</taxon>
        <taxon>Viridiplantae</taxon>
        <taxon>Chlorophyta</taxon>
        <taxon>core chlorophytes</taxon>
        <taxon>Chlorophyceae</taxon>
        <taxon>CS clade</taxon>
        <taxon>Chlamydomonadales</taxon>
        <taxon>Chlamydomonadaceae</taxon>
        <taxon>Chlamydomonas</taxon>
    </lineage>
</organism>
<gene>
    <name evidence="2" type="ORF">HYH02_007020</name>
</gene>
<feature type="region of interest" description="Disordered" evidence="1">
    <location>
        <begin position="1"/>
        <end position="20"/>
    </location>
</feature>
<dbReference type="Proteomes" id="UP000613740">
    <property type="component" value="Unassembled WGS sequence"/>
</dbReference>
<evidence type="ECO:0000256" key="1">
    <source>
        <dbReference type="SAM" id="MobiDB-lite"/>
    </source>
</evidence>
<dbReference type="PANTHER" id="PTHR20889">
    <property type="entry name" value="PHOSPHATASE, ORPHAN 1, 2"/>
    <property type="match status" value="1"/>
</dbReference>
<feature type="compositionally biased region" description="Gly residues" evidence="1">
    <location>
        <begin position="88"/>
        <end position="108"/>
    </location>
</feature>